<reference evidence="3 4" key="1">
    <citation type="submission" date="2017-06" db="EMBL/GenBank/DDBJ databases">
        <authorList>
            <person name="Kim H.J."/>
            <person name="Triplett B.A."/>
        </authorList>
    </citation>
    <scope>NUCLEOTIDE SEQUENCE [LARGE SCALE GENOMIC DNA]</scope>
    <source>
        <strain evidence="3 4">DSM 14713</strain>
    </source>
</reference>
<evidence type="ECO:0000313" key="3">
    <source>
        <dbReference type="EMBL" id="ATB28639.1"/>
    </source>
</evidence>
<dbReference type="EMBL" id="CP022163">
    <property type="protein sequence ID" value="ATB28639.1"/>
    <property type="molecule type" value="Genomic_DNA"/>
</dbReference>
<dbReference type="KEGG" id="mbd:MEBOL_002088"/>
<keyword evidence="3" id="KW-0449">Lipoprotein</keyword>
<feature type="chain" id="PRO_5013395304" evidence="2">
    <location>
        <begin position="23"/>
        <end position="129"/>
    </location>
</feature>
<gene>
    <name evidence="3" type="ORF">MEBOL_002088</name>
</gene>
<dbReference type="RefSeq" id="WP_095977305.1">
    <property type="nucleotide sequence ID" value="NZ_CP022163.1"/>
</dbReference>
<evidence type="ECO:0000313" key="4">
    <source>
        <dbReference type="Proteomes" id="UP000217289"/>
    </source>
</evidence>
<dbReference type="Proteomes" id="UP000217289">
    <property type="component" value="Chromosome"/>
</dbReference>
<dbReference type="AlphaFoldDB" id="A0A250I9U3"/>
<evidence type="ECO:0000256" key="2">
    <source>
        <dbReference type="SAM" id="SignalP"/>
    </source>
</evidence>
<feature type="signal peptide" evidence="2">
    <location>
        <begin position="1"/>
        <end position="22"/>
    </location>
</feature>
<proteinExistence type="predicted"/>
<keyword evidence="4" id="KW-1185">Reference proteome</keyword>
<feature type="region of interest" description="Disordered" evidence="1">
    <location>
        <begin position="106"/>
        <end position="129"/>
    </location>
</feature>
<name>A0A250I9U3_9BACT</name>
<sequence>MVPSRSVAALLLSSLFLAPACAVRTSERRMAPEPPHSVQQELGYNDVVRLSQEYATAQGYEVSDVAEAQQVRPNYWRVRFGLAPWGSGKLLDLQFDEAQRRVVGSTEVEASATGGSGPVMPLPSGPPSR</sequence>
<keyword evidence="2" id="KW-0732">Signal</keyword>
<feature type="compositionally biased region" description="Pro residues" evidence="1">
    <location>
        <begin position="120"/>
        <end position="129"/>
    </location>
</feature>
<accession>A0A250I9U3</accession>
<organism evidence="3 4">
    <name type="scientific">Melittangium boletus DSM 14713</name>
    <dbReference type="NCBI Taxonomy" id="1294270"/>
    <lineage>
        <taxon>Bacteria</taxon>
        <taxon>Pseudomonadati</taxon>
        <taxon>Myxococcota</taxon>
        <taxon>Myxococcia</taxon>
        <taxon>Myxococcales</taxon>
        <taxon>Cystobacterineae</taxon>
        <taxon>Archangiaceae</taxon>
        <taxon>Melittangium</taxon>
    </lineage>
</organism>
<evidence type="ECO:0000256" key="1">
    <source>
        <dbReference type="SAM" id="MobiDB-lite"/>
    </source>
</evidence>
<protein>
    <submittedName>
        <fullName evidence="3">Lipoprotein</fullName>
    </submittedName>
</protein>